<proteinExistence type="predicted"/>
<dbReference type="RefSeq" id="WP_016483572.1">
    <property type="nucleotide sequence ID" value="NC_021487.1"/>
</dbReference>
<dbReference type="AlphaFoldDB" id="S0EX75"/>
<feature type="signal peptide" evidence="2">
    <location>
        <begin position="1"/>
        <end position="19"/>
    </location>
</feature>
<protein>
    <recommendedName>
        <fullName evidence="5">Prokaryotic membrane lipoprotein lipid attachment site</fullName>
    </recommendedName>
</protein>
<keyword evidence="2" id="KW-0732">Signal</keyword>
<gene>
    <name evidence="3" type="ORF">CCALI_02245</name>
</gene>
<feature type="region of interest" description="Disordered" evidence="1">
    <location>
        <begin position="20"/>
        <end position="72"/>
    </location>
</feature>
<dbReference type="EMBL" id="HF951689">
    <property type="protein sequence ID" value="CCW36052.1"/>
    <property type="molecule type" value="Genomic_DNA"/>
</dbReference>
<organism evidence="3 4">
    <name type="scientific">Chthonomonas calidirosea (strain DSM 23976 / ICMP 18418 / T49)</name>
    <dbReference type="NCBI Taxonomy" id="1303518"/>
    <lineage>
        <taxon>Bacteria</taxon>
        <taxon>Bacillati</taxon>
        <taxon>Armatimonadota</taxon>
        <taxon>Chthonomonadia</taxon>
        <taxon>Chthonomonadales</taxon>
        <taxon>Chthonomonadaceae</taxon>
        <taxon>Chthonomonas</taxon>
    </lineage>
</organism>
<accession>S0EX75</accession>
<dbReference type="PATRIC" id="fig|1303518.3.peg.2333"/>
<dbReference type="KEGG" id="ccz:CCALI_02245"/>
<evidence type="ECO:0000256" key="2">
    <source>
        <dbReference type="SAM" id="SignalP"/>
    </source>
</evidence>
<dbReference type="Proteomes" id="UP000014227">
    <property type="component" value="Chromosome I"/>
</dbReference>
<feature type="compositionally biased region" description="Polar residues" evidence="1">
    <location>
        <begin position="21"/>
        <end position="35"/>
    </location>
</feature>
<reference evidence="4" key="1">
    <citation type="submission" date="2013-03" db="EMBL/GenBank/DDBJ databases">
        <title>Genome sequence of Chthonomonas calidirosea, the first sequenced genome from the Armatimonadetes phylum (formally candidate division OP10).</title>
        <authorList>
            <person name="Lee K.C.Y."/>
            <person name="Morgan X.C."/>
            <person name="Dunfield P.F."/>
            <person name="Tamas I."/>
            <person name="Houghton K.M."/>
            <person name="Vyssotski M."/>
            <person name="Ryan J.L.J."/>
            <person name="Lagutin K."/>
            <person name="McDonald I.R."/>
            <person name="Stott M.B."/>
        </authorList>
    </citation>
    <scope>NUCLEOTIDE SEQUENCE [LARGE SCALE GENOMIC DNA]</scope>
    <source>
        <strain evidence="4">DSM 23976 / ICMP 18418 / T49</strain>
    </source>
</reference>
<feature type="chain" id="PRO_5004496488" description="Prokaryotic membrane lipoprotein lipid attachment site" evidence="2">
    <location>
        <begin position="20"/>
        <end position="72"/>
    </location>
</feature>
<evidence type="ECO:0000256" key="1">
    <source>
        <dbReference type="SAM" id="MobiDB-lite"/>
    </source>
</evidence>
<dbReference type="HOGENOM" id="CLU_2715093_0_0_0"/>
<evidence type="ECO:0008006" key="5">
    <source>
        <dbReference type="Google" id="ProtNLM"/>
    </source>
</evidence>
<dbReference type="InParanoid" id="S0EX75"/>
<dbReference type="PROSITE" id="PS51257">
    <property type="entry name" value="PROKAR_LIPOPROTEIN"/>
    <property type="match status" value="1"/>
</dbReference>
<name>S0EX75_CHTCT</name>
<evidence type="ECO:0000313" key="3">
    <source>
        <dbReference type="EMBL" id="CCW36052.1"/>
    </source>
</evidence>
<sequence length="72" mass="7802">MKRLSIFFMFLLLMTVGLAGCSSQPSEKPSPNHPVSESEKVHQQEQQMDQSAGQTMQSQPPAPEPNAATSGD</sequence>
<evidence type="ECO:0000313" key="4">
    <source>
        <dbReference type="Proteomes" id="UP000014227"/>
    </source>
</evidence>
<feature type="compositionally biased region" description="Polar residues" evidence="1">
    <location>
        <begin position="44"/>
        <end position="59"/>
    </location>
</feature>
<keyword evidence="4" id="KW-1185">Reference proteome</keyword>